<dbReference type="SUPFAM" id="SSF54637">
    <property type="entry name" value="Thioesterase/thiol ester dehydrase-isomerase"/>
    <property type="match status" value="1"/>
</dbReference>
<sequence length="61" mass="6770">MLTGDTKICSFIQVTVKDQVAVRGFITFVHVDLEGKSLPHGLDFVPHTDEEKALNEEAKTL</sequence>
<gene>
    <name evidence="1" type="ORF">SDC9_192616</name>
</gene>
<dbReference type="AlphaFoldDB" id="A0A645I3L2"/>
<dbReference type="EMBL" id="VSSQ01104641">
    <property type="protein sequence ID" value="MPN45049.1"/>
    <property type="molecule type" value="Genomic_DNA"/>
</dbReference>
<accession>A0A645I3L2</accession>
<name>A0A645I3L2_9ZZZZ</name>
<organism evidence="1">
    <name type="scientific">bioreactor metagenome</name>
    <dbReference type="NCBI Taxonomy" id="1076179"/>
    <lineage>
        <taxon>unclassified sequences</taxon>
        <taxon>metagenomes</taxon>
        <taxon>ecological metagenomes</taxon>
    </lineage>
</organism>
<evidence type="ECO:0000313" key="1">
    <source>
        <dbReference type="EMBL" id="MPN45049.1"/>
    </source>
</evidence>
<evidence type="ECO:0008006" key="2">
    <source>
        <dbReference type="Google" id="ProtNLM"/>
    </source>
</evidence>
<reference evidence="1" key="1">
    <citation type="submission" date="2019-08" db="EMBL/GenBank/DDBJ databases">
        <authorList>
            <person name="Kucharzyk K."/>
            <person name="Murdoch R.W."/>
            <person name="Higgins S."/>
            <person name="Loffler F."/>
        </authorList>
    </citation>
    <scope>NUCLEOTIDE SEQUENCE</scope>
</reference>
<proteinExistence type="predicted"/>
<protein>
    <recommendedName>
        <fullName evidence="2">HotDog ACOT-type domain-containing protein</fullName>
    </recommendedName>
</protein>
<dbReference type="InterPro" id="IPR029069">
    <property type="entry name" value="HotDog_dom_sf"/>
</dbReference>
<comment type="caution">
    <text evidence="1">The sequence shown here is derived from an EMBL/GenBank/DDBJ whole genome shotgun (WGS) entry which is preliminary data.</text>
</comment>